<evidence type="ECO:0000313" key="2">
    <source>
        <dbReference type="EMBL" id="VDP17226.1"/>
    </source>
</evidence>
<dbReference type="STRING" id="387005.A0A183I414"/>
<name>A0A183I414_9BILA</name>
<dbReference type="PANTHER" id="PTHR10569">
    <property type="entry name" value="GLYCOGEN DEBRANCHING ENZYME"/>
    <property type="match status" value="1"/>
</dbReference>
<dbReference type="Proteomes" id="UP000267606">
    <property type="component" value="Unassembled WGS sequence"/>
</dbReference>
<protein>
    <submittedName>
        <fullName evidence="4">GDE_C domain-containing protein</fullName>
    </submittedName>
</protein>
<dbReference type="AlphaFoldDB" id="A0A183I414"/>
<evidence type="ECO:0000259" key="1">
    <source>
        <dbReference type="Pfam" id="PF06202"/>
    </source>
</evidence>
<reference evidence="4" key="1">
    <citation type="submission" date="2016-06" db="UniProtKB">
        <authorList>
            <consortium name="WormBaseParasite"/>
        </authorList>
    </citation>
    <scope>IDENTIFICATION</scope>
</reference>
<dbReference type="InterPro" id="IPR010401">
    <property type="entry name" value="AGL/Gdb1"/>
</dbReference>
<feature type="domain" description="Glycogen debranching enzyme C-terminal" evidence="1">
    <location>
        <begin position="28"/>
        <end position="493"/>
    </location>
</feature>
<dbReference type="InterPro" id="IPR032790">
    <property type="entry name" value="GDE_C"/>
</dbReference>
<accession>A0A183I414</accession>
<dbReference type="GO" id="GO:0005980">
    <property type="term" value="P:glycogen catabolic process"/>
    <property type="evidence" value="ECO:0007669"/>
    <property type="project" value="InterPro"/>
</dbReference>
<dbReference type="EMBL" id="UZAJ01040889">
    <property type="protein sequence ID" value="VDP17226.1"/>
    <property type="molecule type" value="Genomic_DNA"/>
</dbReference>
<dbReference type="InterPro" id="IPR012341">
    <property type="entry name" value="6hp_glycosidase-like_sf"/>
</dbReference>
<dbReference type="GO" id="GO:0004134">
    <property type="term" value="F:4-alpha-glucanotransferase activity"/>
    <property type="evidence" value="ECO:0007669"/>
    <property type="project" value="InterPro"/>
</dbReference>
<evidence type="ECO:0000313" key="4">
    <source>
        <dbReference type="WBParaSite" id="OFLC_0001448401-mRNA-1"/>
    </source>
</evidence>
<keyword evidence="3" id="KW-1185">Reference proteome</keyword>
<sequence length="505" mass="57766">QFCRPFKTASIYVQSLALSSVSFLGAVKNAKLSLLPDGYKTEDKLPSSLSAGLPHFATGIWRNWGRDTFIALPGCCLVTGRFEDARNLILSYGGAMRHGMIPNLLDGGHGARYNARDAVWFWLYAIVKYIEMVPNGVEILKNTVLRIFIHDDTIYGHDLTEQCLADTMQETLMRHFNGIEFVERNAGPRIDECMQRTSKYQIFPGFHVKAYVDHNTGFICGGNLYNCGTWMDKMGSSEKAGNKGWPATPRDGAAVELQGLCYTVIEKLEELYQKKFYPYEGVFTENKEIWTWSKWANIMRNNFERFFYVTDDDSSKYVNRRGIIKDSYGSTQIYTDYQLRPNFSIALAVAPRLMNAEKAWHALQIAETELLGPLGIKTLDPSDYNYCPFYNQDDDSTKKTARGWSYHQGPEWLWVAMFFYRAKLSVAKVISVDKNDMTFYEEAKRFIRSRMGAYWEHLKCSTWASLPELTNANGTPCYHSCGAQAWSIGCLLETVDELYELHKTF</sequence>
<dbReference type="PANTHER" id="PTHR10569:SF2">
    <property type="entry name" value="GLYCOGEN DEBRANCHING ENZYME"/>
    <property type="match status" value="1"/>
</dbReference>
<organism evidence="4">
    <name type="scientific">Onchocerca flexuosa</name>
    <dbReference type="NCBI Taxonomy" id="387005"/>
    <lineage>
        <taxon>Eukaryota</taxon>
        <taxon>Metazoa</taxon>
        <taxon>Ecdysozoa</taxon>
        <taxon>Nematoda</taxon>
        <taxon>Chromadorea</taxon>
        <taxon>Rhabditida</taxon>
        <taxon>Spirurina</taxon>
        <taxon>Spiruromorpha</taxon>
        <taxon>Filarioidea</taxon>
        <taxon>Onchocercidae</taxon>
        <taxon>Onchocerca</taxon>
    </lineage>
</organism>
<dbReference type="GO" id="GO:0004135">
    <property type="term" value="F:amylo-alpha-1,6-glucosidase activity"/>
    <property type="evidence" value="ECO:0007669"/>
    <property type="project" value="InterPro"/>
</dbReference>
<dbReference type="Gene3D" id="1.50.10.10">
    <property type="match status" value="1"/>
</dbReference>
<proteinExistence type="predicted"/>
<evidence type="ECO:0000313" key="3">
    <source>
        <dbReference type="Proteomes" id="UP000267606"/>
    </source>
</evidence>
<reference evidence="2 3" key="2">
    <citation type="submission" date="2018-11" db="EMBL/GenBank/DDBJ databases">
        <authorList>
            <consortium name="Pathogen Informatics"/>
        </authorList>
    </citation>
    <scope>NUCLEOTIDE SEQUENCE [LARGE SCALE GENOMIC DNA]</scope>
</reference>
<dbReference type="InterPro" id="IPR008928">
    <property type="entry name" value="6-hairpin_glycosidase_sf"/>
</dbReference>
<gene>
    <name evidence="2" type="ORF">OFLC_LOCUS14476</name>
</gene>
<dbReference type="WBParaSite" id="OFLC_0001448401-mRNA-1">
    <property type="protein sequence ID" value="OFLC_0001448401-mRNA-1"/>
    <property type="gene ID" value="OFLC_0001448401"/>
</dbReference>
<dbReference type="SUPFAM" id="SSF48208">
    <property type="entry name" value="Six-hairpin glycosidases"/>
    <property type="match status" value="1"/>
</dbReference>
<dbReference type="Pfam" id="PF06202">
    <property type="entry name" value="GDE_C"/>
    <property type="match status" value="1"/>
</dbReference>